<evidence type="ECO:0000256" key="1">
    <source>
        <dbReference type="SAM" id="MobiDB-lite"/>
    </source>
</evidence>
<proteinExistence type="predicted"/>
<keyword evidence="2" id="KW-1133">Transmembrane helix</keyword>
<reference evidence="3" key="1">
    <citation type="submission" date="2018-08" db="EMBL/GenBank/DDBJ databases">
        <title>Identification of Burkholderia cepacia strains that express a Burkholderia pseudomallei-like capsular polysaccharide.</title>
        <authorList>
            <person name="Burtnick M.N."/>
            <person name="Vongsouvath M."/>
            <person name="Newton P."/>
            <person name="Wuthiekanun V."/>
            <person name="Limmathurotsakul D."/>
            <person name="Brett P.J."/>
            <person name="Chantratita N."/>
            <person name="Dance D.A."/>
        </authorList>
    </citation>
    <scope>NUCLEOTIDE SEQUENCE</scope>
    <source>
        <strain evidence="3">SBXCC001</strain>
    </source>
</reference>
<feature type="transmembrane region" description="Helical" evidence="2">
    <location>
        <begin position="112"/>
        <end position="131"/>
    </location>
</feature>
<evidence type="ECO:0000313" key="3">
    <source>
        <dbReference type="EMBL" id="MDW9255216.1"/>
    </source>
</evidence>
<dbReference type="AlphaFoldDB" id="A0AAW9CZ73"/>
<keyword evidence="2" id="KW-0812">Transmembrane</keyword>
<accession>A0AAW9CZ73</accession>
<evidence type="ECO:0000256" key="2">
    <source>
        <dbReference type="SAM" id="Phobius"/>
    </source>
</evidence>
<feature type="region of interest" description="Disordered" evidence="1">
    <location>
        <begin position="62"/>
        <end position="88"/>
    </location>
</feature>
<dbReference type="Proteomes" id="UP001272137">
    <property type="component" value="Unassembled WGS sequence"/>
</dbReference>
<evidence type="ECO:0000313" key="4">
    <source>
        <dbReference type="Proteomes" id="UP001272137"/>
    </source>
</evidence>
<protein>
    <submittedName>
        <fullName evidence="3">Natural resistance-associated macrophage protein</fullName>
    </submittedName>
</protein>
<keyword evidence="2" id="KW-0472">Membrane</keyword>
<organism evidence="3 4">
    <name type="scientific">Burkholderia thailandensis</name>
    <dbReference type="NCBI Taxonomy" id="57975"/>
    <lineage>
        <taxon>Bacteria</taxon>
        <taxon>Pseudomonadati</taxon>
        <taxon>Pseudomonadota</taxon>
        <taxon>Betaproteobacteria</taxon>
        <taxon>Burkholderiales</taxon>
        <taxon>Burkholderiaceae</taxon>
        <taxon>Burkholderia</taxon>
        <taxon>pseudomallei group</taxon>
    </lineage>
</organism>
<comment type="caution">
    <text evidence="3">The sequence shown here is derived from an EMBL/GenBank/DDBJ whole genome shotgun (WGS) entry which is preliminary data.</text>
</comment>
<gene>
    <name evidence="3" type="ORF">C7S16_3280</name>
</gene>
<feature type="transmembrane region" description="Helical" evidence="2">
    <location>
        <begin position="7"/>
        <end position="30"/>
    </location>
</feature>
<feature type="compositionally biased region" description="Basic and acidic residues" evidence="1">
    <location>
        <begin position="77"/>
        <end position="86"/>
    </location>
</feature>
<sequence length="132" mass="14267">MGQLEKLNLFTGAVIWVLVMLSIILTASVMYPDMTGETMIEVLAGGTLLAALGCVATLALRKRGGEPPEPADSADSAVERSPRDTWRMPPLDALPAPRITLSTRIWMGVLRGYLVLAVGLVIVKVVQMAFFR</sequence>
<name>A0AAW9CZ73_BURTH</name>
<feature type="transmembrane region" description="Helical" evidence="2">
    <location>
        <begin position="42"/>
        <end position="60"/>
    </location>
</feature>
<dbReference type="EMBL" id="QXCT01000002">
    <property type="protein sequence ID" value="MDW9255216.1"/>
    <property type="molecule type" value="Genomic_DNA"/>
</dbReference>